<protein>
    <recommendedName>
        <fullName evidence="6">Cytochrome P450</fullName>
    </recommendedName>
</protein>
<reference evidence="4" key="1">
    <citation type="submission" date="2021-06" db="EMBL/GenBank/DDBJ databases">
        <authorList>
            <person name="Hodson N. C."/>
            <person name="Mongue J. A."/>
            <person name="Jaron S. K."/>
        </authorList>
    </citation>
    <scope>NUCLEOTIDE SEQUENCE</scope>
</reference>
<dbReference type="InterPro" id="IPR001128">
    <property type="entry name" value="Cyt_P450"/>
</dbReference>
<evidence type="ECO:0000256" key="3">
    <source>
        <dbReference type="ARBA" id="ARBA00023004"/>
    </source>
</evidence>
<keyword evidence="3" id="KW-0408">Iron</keyword>
<dbReference type="InterPro" id="IPR050182">
    <property type="entry name" value="Cytochrome_P450_fam2"/>
</dbReference>
<dbReference type="GO" id="GO:0006805">
    <property type="term" value="P:xenobiotic metabolic process"/>
    <property type="evidence" value="ECO:0007669"/>
    <property type="project" value="TreeGrafter"/>
</dbReference>
<gene>
    <name evidence="4" type="ORF">AFUS01_LOCUS33039</name>
</gene>
<proteinExistence type="inferred from homology"/>
<dbReference type="GO" id="GO:0016712">
    <property type="term" value="F:oxidoreductase activity, acting on paired donors, with incorporation or reduction of molecular oxygen, reduced flavin or flavoprotein as one donor, and incorporation of one atom of oxygen"/>
    <property type="evidence" value="ECO:0007669"/>
    <property type="project" value="TreeGrafter"/>
</dbReference>
<dbReference type="Pfam" id="PF00067">
    <property type="entry name" value="p450"/>
    <property type="match status" value="1"/>
</dbReference>
<keyword evidence="2" id="KW-0479">Metal-binding</keyword>
<dbReference type="Proteomes" id="UP000708208">
    <property type="component" value="Unassembled WGS sequence"/>
</dbReference>
<keyword evidence="5" id="KW-1185">Reference proteome</keyword>
<dbReference type="GO" id="GO:0005737">
    <property type="term" value="C:cytoplasm"/>
    <property type="evidence" value="ECO:0007669"/>
    <property type="project" value="TreeGrafter"/>
</dbReference>
<comment type="caution">
    <text evidence="4">The sequence shown here is derived from an EMBL/GenBank/DDBJ whole genome shotgun (WGS) entry which is preliminary data.</text>
</comment>
<evidence type="ECO:0008006" key="6">
    <source>
        <dbReference type="Google" id="ProtNLM"/>
    </source>
</evidence>
<feature type="non-terminal residue" evidence="4">
    <location>
        <position position="1"/>
    </location>
</feature>
<dbReference type="EMBL" id="CAJVCH010527453">
    <property type="protein sequence ID" value="CAG7822786.1"/>
    <property type="molecule type" value="Genomic_DNA"/>
</dbReference>
<evidence type="ECO:0000313" key="4">
    <source>
        <dbReference type="EMBL" id="CAG7822786.1"/>
    </source>
</evidence>
<sequence length="124" mass="14233">MSLDAFSGRPRLNAFKARTDDGIVRGMFITDGSQWREQRRFVIRNLRQFGLGSKTMEKNIQEEIDDFLEILRAKRMTEDDPESLEALHGLATFATDARFFLNMATFLPWLAKLAPTLSGFKQMA</sequence>
<dbReference type="PANTHER" id="PTHR24300">
    <property type="entry name" value="CYTOCHROME P450 508A4-RELATED"/>
    <property type="match status" value="1"/>
</dbReference>
<dbReference type="GO" id="GO:0020037">
    <property type="term" value="F:heme binding"/>
    <property type="evidence" value="ECO:0007669"/>
    <property type="project" value="InterPro"/>
</dbReference>
<dbReference type="PANTHER" id="PTHR24300:SF403">
    <property type="entry name" value="CYTOCHROME P450 306A1"/>
    <property type="match status" value="1"/>
</dbReference>
<dbReference type="GO" id="GO:0006082">
    <property type="term" value="P:organic acid metabolic process"/>
    <property type="evidence" value="ECO:0007669"/>
    <property type="project" value="TreeGrafter"/>
</dbReference>
<dbReference type="AlphaFoldDB" id="A0A8J2KXW0"/>
<comment type="similarity">
    <text evidence="1">Belongs to the cytochrome P450 family.</text>
</comment>
<evidence type="ECO:0000313" key="5">
    <source>
        <dbReference type="Proteomes" id="UP000708208"/>
    </source>
</evidence>
<name>A0A8J2KXW0_9HEXA</name>
<dbReference type="OrthoDB" id="1103324at2759"/>
<dbReference type="GO" id="GO:0005506">
    <property type="term" value="F:iron ion binding"/>
    <property type="evidence" value="ECO:0007669"/>
    <property type="project" value="InterPro"/>
</dbReference>
<evidence type="ECO:0000256" key="2">
    <source>
        <dbReference type="ARBA" id="ARBA00022723"/>
    </source>
</evidence>
<accession>A0A8J2KXW0</accession>
<dbReference type="GO" id="GO:0008395">
    <property type="term" value="F:steroid hydroxylase activity"/>
    <property type="evidence" value="ECO:0007669"/>
    <property type="project" value="TreeGrafter"/>
</dbReference>
<organism evidence="4 5">
    <name type="scientific">Allacma fusca</name>
    <dbReference type="NCBI Taxonomy" id="39272"/>
    <lineage>
        <taxon>Eukaryota</taxon>
        <taxon>Metazoa</taxon>
        <taxon>Ecdysozoa</taxon>
        <taxon>Arthropoda</taxon>
        <taxon>Hexapoda</taxon>
        <taxon>Collembola</taxon>
        <taxon>Symphypleona</taxon>
        <taxon>Sminthuridae</taxon>
        <taxon>Allacma</taxon>
    </lineage>
</organism>
<evidence type="ECO:0000256" key="1">
    <source>
        <dbReference type="ARBA" id="ARBA00010617"/>
    </source>
</evidence>